<dbReference type="AlphaFoldDB" id="A0A3S3R9M0"/>
<gene>
    <name evidence="1" type="ORF">CKAN_02683100</name>
</gene>
<organism evidence="1 2">
    <name type="scientific">Cinnamomum micranthum f. kanehirae</name>
    <dbReference type="NCBI Taxonomy" id="337451"/>
    <lineage>
        <taxon>Eukaryota</taxon>
        <taxon>Viridiplantae</taxon>
        <taxon>Streptophyta</taxon>
        <taxon>Embryophyta</taxon>
        <taxon>Tracheophyta</taxon>
        <taxon>Spermatophyta</taxon>
        <taxon>Magnoliopsida</taxon>
        <taxon>Magnoliidae</taxon>
        <taxon>Laurales</taxon>
        <taxon>Lauraceae</taxon>
        <taxon>Cinnamomum</taxon>
    </lineage>
</organism>
<name>A0A3S3R9M0_9MAGN</name>
<dbReference type="EMBL" id="QPKB01000013">
    <property type="protein sequence ID" value="RWR97400.1"/>
    <property type="molecule type" value="Genomic_DNA"/>
</dbReference>
<proteinExistence type="predicted"/>
<evidence type="ECO:0000313" key="1">
    <source>
        <dbReference type="EMBL" id="RWR97400.1"/>
    </source>
</evidence>
<protein>
    <submittedName>
        <fullName evidence="1">Uncharacterized protein</fullName>
    </submittedName>
</protein>
<comment type="caution">
    <text evidence="1">The sequence shown here is derived from an EMBL/GenBank/DDBJ whole genome shotgun (WGS) entry which is preliminary data.</text>
</comment>
<dbReference type="Proteomes" id="UP000283530">
    <property type="component" value="Unassembled WGS sequence"/>
</dbReference>
<evidence type="ECO:0000313" key="2">
    <source>
        <dbReference type="Proteomes" id="UP000283530"/>
    </source>
</evidence>
<sequence>MIGAHRGSFGVLAFIFRRKLGFFRPRPSSELDLCIAELLRRTCTVIQFLREEIKRDRENGSDCGPHC</sequence>
<keyword evidence="2" id="KW-1185">Reference proteome</keyword>
<accession>A0A3S3R9M0</accession>
<reference evidence="1 2" key="1">
    <citation type="journal article" date="2019" name="Nat. Plants">
        <title>Stout camphor tree genome fills gaps in understanding of flowering plant genome evolution.</title>
        <authorList>
            <person name="Chaw S.M."/>
            <person name="Liu Y.C."/>
            <person name="Wu Y.W."/>
            <person name="Wang H.Y."/>
            <person name="Lin C.I."/>
            <person name="Wu C.S."/>
            <person name="Ke H.M."/>
            <person name="Chang L.Y."/>
            <person name="Hsu C.Y."/>
            <person name="Yang H.T."/>
            <person name="Sudianto E."/>
            <person name="Hsu M.H."/>
            <person name="Wu K.P."/>
            <person name="Wang L.N."/>
            <person name="Leebens-Mack J.H."/>
            <person name="Tsai I.J."/>
        </authorList>
    </citation>
    <scope>NUCLEOTIDE SEQUENCE [LARGE SCALE GENOMIC DNA]</scope>
    <source>
        <strain evidence="2">cv. Chaw 1501</strain>
        <tissue evidence="1">Young leaves</tissue>
    </source>
</reference>